<dbReference type="VEuPathDB" id="ToxoDB:TGCAST_387830"/>
<gene>
    <name evidence="2" type="ORF">TGCAST_387830</name>
</gene>
<name>A0A3R7YTM6_TOXGO</name>
<feature type="compositionally biased region" description="Basic and acidic residues" evidence="1">
    <location>
        <begin position="112"/>
        <end position="126"/>
    </location>
</feature>
<evidence type="ECO:0000256" key="1">
    <source>
        <dbReference type="SAM" id="MobiDB-lite"/>
    </source>
</evidence>
<accession>A0A3R7YTM6</accession>
<protein>
    <submittedName>
        <fullName evidence="2">Uncharacterized protein</fullName>
    </submittedName>
</protein>
<comment type="caution">
    <text evidence="2">The sequence shown here is derived from an EMBL/GenBank/DDBJ whole genome shotgun (WGS) entry which is preliminary data.</text>
</comment>
<evidence type="ECO:0000313" key="3">
    <source>
        <dbReference type="Proteomes" id="UP000284452"/>
    </source>
</evidence>
<dbReference type="Proteomes" id="UP000284452">
    <property type="component" value="Unassembled WGS sequence"/>
</dbReference>
<proteinExistence type="predicted"/>
<dbReference type="EMBL" id="AHIV02000740">
    <property type="protein sequence ID" value="RQX72864.1"/>
    <property type="molecule type" value="Genomic_DNA"/>
</dbReference>
<organism evidence="2 3">
    <name type="scientific">Toxoplasma gondii CAST</name>
    <dbReference type="NCBI Taxonomy" id="943122"/>
    <lineage>
        <taxon>Eukaryota</taxon>
        <taxon>Sar</taxon>
        <taxon>Alveolata</taxon>
        <taxon>Apicomplexa</taxon>
        <taxon>Conoidasida</taxon>
        <taxon>Coccidia</taxon>
        <taxon>Eucoccidiorida</taxon>
        <taxon>Eimeriorina</taxon>
        <taxon>Sarcocystidae</taxon>
        <taxon>Toxoplasma</taxon>
    </lineage>
</organism>
<reference evidence="2 3" key="1">
    <citation type="submission" date="2017-10" db="EMBL/GenBank/DDBJ databases">
        <authorList>
            <person name="Sibley D."/>
            <person name="Venepally P."/>
            <person name="Karamycheva S."/>
            <person name="Hadjithomas M."/>
            <person name="Khan A."/>
            <person name="Brunk B."/>
            <person name="Roos D."/>
            <person name="Caler E."/>
            <person name="Lorenzi H."/>
        </authorList>
    </citation>
    <scope>NUCLEOTIDE SEQUENCE [LARGE SCALE GENOMIC DNA]</scope>
    <source>
        <strain evidence="2 3">CAST</strain>
    </source>
</reference>
<evidence type="ECO:0000313" key="2">
    <source>
        <dbReference type="EMBL" id="RQX72864.1"/>
    </source>
</evidence>
<sequence>MQLTYCIHEVEELRKREPRQPLAGNCTQKLREMLSHLDFVSLVLRSPRFCKNHGKRSFALGGESLFLVALDLCSLLLSAPVASRGSDSARRSRAFPVFEEKRKGGSCACSEKSQKEGRQIQQRTRESGNAVEGRRSRQGRSQLRMQFAQTFRVLLGNPFSVTHAAPKRKTQ</sequence>
<feature type="region of interest" description="Disordered" evidence="1">
    <location>
        <begin position="108"/>
        <end position="142"/>
    </location>
</feature>
<dbReference type="AlphaFoldDB" id="A0A3R7YTM6"/>